<sequence length="81" mass="8510">MVGHEAVQPPAHTIPSLFPCPFLPTVSAWELGEGYSVEENVSGQGGVLTGGLLGRNYVCGDELSDPAPTDVVGTHQLVMIY</sequence>
<keyword evidence="2" id="KW-1185">Reference proteome</keyword>
<dbReference type="EMBL" id="JAULUE010002054">
    <property type="protein sequence ID" value="KAK5894162.1"/>
    <property type="molecule type" value="Genomic_DNA"/>
</dbReference>
<evidence type="ECO:0000313" key="2">
    <source>
        <dbReference type="Proteomes" id="UP001335648"/>
    </source>
</evidence>
<evidence type="ECO:0000313" key="1">
    <source>
        <dbReference type="EMBL" id="KAK5894162.1"/>
    </source>
</evidence>
<dbReference type="AlphaFoldDB" id="A0AAN8BZU8"/>
<name>A0AAN8BZU8_9TELE</name>
<gene>
    <name evidence="1" type="ORF">CesoFtcFv8_010882</name>
</gene>
<protein>
    <submittedName>
        <fullName evidence="1">Uncharacterized protein</fullName>
    </submittedName>
</protein>
<organism evidence="1 2">
    <name type="scientific">Champsocephalus esox</name>
    <name type="common">pike icefish</name>
    <dbReference type="NCBI Taxonomy" id="159716"/>
    <lineage>
        <taxon>Eukaryota</taxon>
        <taxon>Metazoa</taxon>
        <taxon>Chordata</taxon>
        <taxon>Craniata</taxon>
        <taxon>Vertebrata</taxon>
        <taxon>Euteleostomi</taxon>
        <taxon>Actinopterygii</taxon>
        <taxon>Neopterygii</taxon>
        <taxon>Teleostei</taxon>
        <taxon>Neoteleostei</taxon>
        <taxon>Acanthomorphata</taxon>
        <taxon>Eupercaria</taxon>
        <taxon>Perciformes</taxon>
        <taxon>Notothenioidei</taxon>
        <taxon>Channichthyidae</taxon>
        <taxon>Champsocephalus</taxon>
    </lineage>
</organism>
<reference evidence="1 2" key="1">
    <citation type="journal article" date="2023" name="Mol. Biol. Evol.">
        <title>Genomics of Secondarily Temperate Adaptation in the Only Non-Antarctic Icefish.</title>
        <authorList>
            <person name="Rivera-Colon A.G."/>
            <person name="Rayamajhi N."/>
            <person name="Minhas B.F."/>
            <person name="Madrigal G."/>
            <person name="Bilyk K.T."/>
            <person name="Yoon V."/>
            <person name="Hune M."/>
            <person name="Gregory S."/>
            <person name="Cheng C.H.C."/>
            <person name="Catchen J.M."/>
        </authorList>
    </citation>
    <scope>NUCLEOTIDE SEQUENCE [LARGE SCALE GENOMIC DNA]</scope>
    <source>
        <strain evidence="1">JC2023a</strain>
    </source>
</reference>
<proteinExistence type="predicted"/>
<accession>A0AAN8BZU8</accession>
<dbReference type="Proteomes" id="UP001335648">
    <property type="component" value="Unassembled WGS sequence"/>
</dbReference>
<comment type="caution">
    <text evidence="1">The sequence shown here is derived from an EMBL/GenBank/DDBJ whole genome shotgun (WGS) entry which is preliminary data.</text>
</comment>